<proteinExistence type="predicted"/>
<feature type="compositionally biased region" description="Pro residues" evidence="1">
    <location>
        <begin position="173"/>
        <end position="182"/>
    </location>
</feature>
<sequence length="221" mass="22526">MTDPHDEYGEILRRALNAEAEKVTPAADGLEQIRRRIEERRRRRFSWDWFTAKWARPLLAVATAVAVAGLGVSAPQTLGFLSSSVGGNGASDDHEQTAQDGLTPGDPGAPPDTRVPTSSGTAPEATPSESASPAPPSASGSAACAPSTAPTDEPTASGTPAPQPPQGSCSTPPTSPTPPTEPPTDTSSPPHPGDNPTEQPEDPTSSESTPPSTDAPAGAPE</sequence>
<dbReference type="AlphaFoldDB" id="A0A9W6PSS4"/>
<name>A0A9W6PSS4_9ACTN</name>
<feature type="compositionally biased region" description="Low complexity" evidence="1">
    <location>
        <begin position="121"/>
        <end position="151"/>
    </location>
</feature>
<comment type="caution">
    <text evidence="2">The sequence shown here is derived from an EMBL/GenBank/DDBJ whole genome shotgun (WGS) entry which is preliminary data.</text>
</comment>
<dbReference type="EMBL" id="BSRZ01000001">
    <property type="protein sequence ID" value="GLW62827.1"/>
    <property type="molecule type" value="Genomic_DNA"/>
</dbReference>
<organism evidence="2 3">
    <name type="scientific">Actinomadura rubrobrunea</name>
    <dbReference type="NCBI Taxonomy" id="115335"/>
    <lineage>
        <taxon>Bacteria</taxon>
        <taxon>Bacillati</taxon>
        <taxon>Actinomycetota</taxon>
        <taxon>Actinomycetes</taxon>
        <taxon>Streptosporangiales</taxon>
        <taxon>Thermomonosporaceae</taxon>
        <taxon>Actinomadura</taxon>
    </lineage>
</organism>
<evidence type="ECO:0000256" key="1">
    <source>
        <dbReference type="SAM" id="MobiDB-lite"/>
    </source>
</evidence>
<dbReference type="RefSeq" id="WP_067915004.1">
    <property type="nucleotide sequence ID" value="NZ_BSRZ01000001.1"/>
</dbReference>
<evidence type="ECO:0000313" key="3">
    <source>
        <dbReference type="Proteomes" id="UP001165124"/>
    </source>
</evidence>
<gene>
    <name evidence="2" type="ORF">Arub01_10710</name>
</gene>
<feature type="compositionally biased region" description="Low complexity" evidence="1">
    <location>
        <begin position="196"/>
        <end position="221"/>
    </location>
</feature>
<feature type="region of interest" description="Disordered" evidence="1">
    <location>
        <begin position="84"/>
        <end position="221"/>
    </location>
</feature>
<protein>
    <submittedName>
        <fullName evidence="2">Uncharacterized protein</fullName>
    </submittedName>
</protein>
<reference evidence="2" key="1">
    <citation type="submission" date="2023-02" db="EMBL/GenBank/DDBJ databases">
        <title>Actinomadura rubrobrunea NBRC 14622.</title>
        <authorList>
            <person name="Ichikawa N."/>
            <person name="Sato H."/>
            <person name="Tonouchi N."/>
        </authorList>
    </citation>
    <scope>NUCLEOTIDE SEQUENCE</scope>
    <source>
        <strain evidence="2">NBRC 14622</strain>
    </source>
</reference>
<evidence type="ECO:0000313" key="2">
    <source>
        <dbReference type="EMBL" id="GLW62827.1"/>
    </source>
</evidence>
<accession>A0A9W6PSS4</accession>
<dbReference type="Proteomes" id="UP001165124">
    <property type="component" value="Unassembled WGS sequence"/>
</dbReference>
<keyword evidence="3" id="KW-1185">Reference proteome</keyword>